<organism evidence="1 2">
    <name type="scientific">Tetraparma gracilis</name>
    <dbReference type="NCBI Taxonomy" id="2962635"/>
    <lineage>
        <taxon>Eukaryota</taxon>
        <taxon>Sar</taxon>
        <taxon>Stramenopiles</taxon>
        <taxon>Ochrophyta</taxon>
        <taxon>Bolidophyceae</taxon>
        <taxon>Parmales</taxon>
        <taxon>Triparmaceae</taxon>
        <taxon>Tetraparma</taxon>
    </lineage>
</organism>
<evidence type="ECO:0000313" key="1">
    <source>
        <dbReference type="EMBL" id="GMI21868.1"/>
    </source>
</evidence>
<dbReference type="Gene3D" id="3.40.50.11380">
    <property type="match status" value="1"/>
</dbReference>
<name>A0ABQ6M920_9STRA</name>
<gene>
    <name evidence="1" type="ORF">TeGR_g13011</name>
</gene>
<accession>A0ABQ6M920</accession>
<dbReference type="Proteomes" id="UP001165060">
    <property type="component" value="Unassembled WGS sequence"/>
</dbReference>
<evidence type="ECO:0008006" key="3">
    <source>
        <dbReference type="Google" id="ProtNLM"/>
    </source>
</evidence>
<comment type="caution">
    <text evidence="1">The sequence shown here is derived from an EMBL/GenBank/DDBJ whole genome shotgun (WGS) entry which is preliminary data.</text>
</comment>
<dbReference type="EMBL" id="BRYB01000063">
    <property type="protein sequence ID" value="GMI21868.1"/>
    <property type="molecule type" value="Genomic_DNA"/>
</dbReference>
<sequence length="632" mass="68391">MSPSTSAGPSGKVVSWIFTDTTSSLPLEVYRTSPHLAKQGMPENSPDEPFLFTTTHYTGAEEVCSLGRSLLSSPRPDLSQLSLYSQLLLKAVSSGQMEEGDKERAGECAREILSAAAPSSLTCADLSLLASLEFSQYDFNAALSHLSLAIDQACTRPSLQDDAAVLRVLLGSPAPNDPVAPTLASSPFLSPASLAPLSLLVSIATSATEDLHILLGTELMSTGLADVSMAHAFPLAESPRDFESLCSGLFSSPPSSARVTFFRLRQCLLYHSPTTLSSVPTSVSLRRSLHAILDEWLAVPVLPTTVEPHVDVGVRHTFLAVYQGFRPEEDRDLYEKFVELNRRLCPVLAARPTLRVRAGGGRIRVGVMFSMLAYRRYAPAQILFWGHPVTSALDEIDYVVAGEGFGAETIGDGFSEQVVQFDTVTTRFSLPQADGGGFSLEGMETYPRLYLCGQSVMKMHPSFDEVLVEVLLGDPGGVVVLLSSVKQAVWQRIVRDRLLRKVRDAGIEESRVVFVPQLDRDKYLNLVCSASANIDPFPFGGGVTILESLSCGVEVATDKERQNVWHLATAWTRAMGGGGEGGGGVAQRAIDIAMASAEPGRREKVKRRAFESLHEQDSVLAEWEQFLVRAAG</sequence>
<keyword evidence="2" id="KW-1185">Reference proteome</keyword>
<evidence type="ECO:0000313" key="2">
    <source>
        <dbReference type="Proteomes" id="UP001165060"/>
    </source>
</evidence>
<reference evidence="1 2" key="1">
    <citation type="journal article" date="2023" name="Commun. Biol.">
        <title>Genome analysis of Parmales, the sister group of diatoms, reveals the evolutionary specialization of diatoms from phago-mixotrophs to photoautotrophs.</title>
        <authorList>
            <person name="Ban H."/>
            <person name="Sato S."/>
            <person name="Yoshikawa S."/>
            <person name="Yamada K."/>
            <person name="Nakamura Y."/>
            <person name="Ichinomiya M."/>
            <person name="Sato N."/>
            <person name="Blanc-Mathieu R."/>
            <person name="Endo H."/>
            <person name="Kuwata A."/>
            <person name="Ogata H."/>
        </authorList>
    </citation>
    <scope>NUCLEOTIDE SEQUENCE [LARGE SCALE GENOMIC DNA]</scope>
</reference>
<protein>
    <recommendedName>
        <fullName evidence="3">O-GlcNAc transferase C-terminal domain-containing protein</fullName>
    </recommendedName>
</protein>
<dbReference type="Gene3D" id="3.40.50.2000">
    <property type="entry name" value="Glycogen Phosphorylase B"/>
    <property type="match status" value="1"/>
</dbReference>
<proteinExistence type="predicted"/>